<evidence type="ECO:0000256" key="1">
    <source>
        <dbReference type="ARBA" id="ARBA00006484"/>
    </source>
</evidence>
<evidence type="ECO:0000256" key="2">
    <source>
        <dbReference type="ARBA" id="ARBA00022857"/>
    </source>
</evidence>
<dbReference type="GO" id="GO:0016616">
    <property type="term" value="F:oxidoreductase activity, acting on the CH-OH group of donors, NAD or NADP as acceptor"/>
    <property type="evidence" value="ECO:0007669"/>
    <property type="project" value="TreeGrafter"/>
</dbReference>
<dbReference type="Pfam" id="PF13561">
    <property type="entry name" value="adh_short_C2"/>
    <property type="match status" value="1"/>
</dbReference>
<dbReference type="GO" id="GO:0030497">
    <property type="term" value="P:fatty acid elongation"/>
    <property type="evidence" value="ECO:0007669"/>
    <property type="project" value="TreeGrafter"/>
</dbReference>
<dbReference type="RefSeq" id="WP_081200448.1">
    <property type="nucleotide sequence ID" value="NZ_FOCZ01000008.1"/>
</dbReference>
<gene>
    <name evidence="4" type="ORF">A4H97_29170</name>
</gene>
<keyword evidence="3" id="KW-0560">Oxidoreductase</keyword>
<evidence type="ECO:0000313" key="5">
    <source>
        <dbReference type="Proteomes" id="UP000192610"/>
    </source>
</evidence>
<dbReference type="PANTHER" id="PTHR42760">
    <property type="entry name" value="SHORT-CHAIN DEHYDROGENASES/REDUCTASES FAMILY MEMBER"/>
    <property type="match status" value="1"/>
</dbReference>
<comment type="caution">
    <text evidence="4">The sequence shown here is derived from an EMBL/GenBank/DDBJ whole genome shotgun (WGS) entry which is preliminary data.</text>
</comment>
<keyword evidence="2" id="KW-0521">NADP</keyword>
<dbReference type="PANTHER" id="PTHR42760:SF53">
    <property type="entry name" value="BLR4183 PROTEIN"/>
    <property type="match status" value="1"/>
</dbReference>
<evidence type="ECO:0000256" key="3">
    <source>
        <dbReference type="ARBA" id="ARBA00023002"/>
    </source>
</evidence>
<keyword evidence="5" id="KW-1185">Reference proteome</keyword>
<dbReference type="SUPFAM" id="SSF51735">
    <property type="entry name" value="NAD(P)-binding Rossmann-fold domains"/>
    <property type="match status" value="1"/>
</dbReference>
<comment type="similarity">
    <text evidence="1">Belongs to the short-chain dehydrogenases/reductases (SDR) family.</text>
</comment>
<dbReference type="STRING" id="354355.SAMN05660816_04331"/>
<protein>
    <submittedName>
        <fullName evidence="4">Short-chain dehydrogenase</fullName>
    </submittedName>
</protein>
<dbReference type="Gene3D" id="3.40.50.720">
    <property type="entry name" value="NAD(P)-binding Rossmann-like Domain"/>
    <property type="match status" value="1"/>
</dbReference>
<evidence type="ECO:0000313" key="4">
    <source>
        <dbReference type="EMBL" id="OQP48958.1"/>
    </source>
</evidence>
<reference evidence="5" key="1">
    <citation type="submission" date="2016-04" db="EMBL/GenBank/DDBJ databases">
        <authorList>
            <person name="Chen L."/>
            <person name="Zhuang W."/>
            <person name="Wang G."/>
        </authorList>
    </citation>
    <scope>NUCLEOTIDE SEQUENCE [LARGE SCALE GENOMIC DNA]</scope>
    <source>
        <strain evidence="5">17621</strain>
    </source>
</reference>
<proteinExistence type="inferred from homology"/>
<organism evidence="4 5">
    <name type="scientific">Niastella yeongjuensis</name>
    <dbReference type="NCBI Taxonomy" id="354355"/>
    <lineage>
        <taxon>Bacteria</taxon>
        <taxon>Pseudomonadati</taxon>
        <taxon>Bacteroidota</taxon>
        <taxon>Chitinophagia</taxon>
        <taxon>Chitinophagales</taxon>
        <taxon>Chitinophagaceae</taxon>
        <taxon>Niastella</taxon>
    </lineage>
</organism>
<dbReference type="Proteomes" id="UP000192610">
    <property type="component" value="Unassembled WGS sequence"/>
</dbReference>
<dbReference type="EMBL" id="LVXG01000016">
    <property type="protein sequence ID" value="OQP48958.1"/>
    <property type="molecule type" value="Genomic_DNA"/>
</dbReference>
<dbReference type="InterPro" id="IPR036291">
    <property type="entry name" value="NAD(P)-bd_dom_sf"/>
</dbReference>
<dbReference type="PRINTS" id="PR00081">
    <property type="entry name" value="GDHRDH"/>
</dbReference>
<dbReference type="FunFam" id="3.40.50.720:FF:000374">
    <property type="entry name" value="3-oxoacyl-(Acyl-carrier-protein) reductase"/>
    <property type="match status" value="1"/>
</dbReference>
<name>A0A1V9ES29_9BACT</name>
<dbReference type="OrthoDB" id="9803333at2"/>
<accession>A0A1V9ES29</accession>
<dbReference type="InterPro" id="IPR002347">
    <property type="entry name" value="SDR_fam"/>
</dbReference>
<sequence>MTTTQSKISLVTGGSRGLGKEMALELAKRGQDVIITYYSKKEEAEQVVQEIEKIGRKAAVLPLNTGKADSFGEFVKSFSATLRSKFSTDRFDYLINNAGVGLVVPSFADTTEAQFDELMNVHLKGVFFLTQKLLPFINDGGGIVNLSSGLTRTTFPGSGAYASMKSAIETLTRYLAVELGGRGIRVNIVAPGTVPTDFSGGRLKNSPELQEHIKAITALKRIAQPDDISGVVAFLCSDDAKWVTAQRIEASGGLHL</sequence>
<dbReference type="AlphaFoldDB" id="A0A1V9ES29"/>
<dbReference type="PRINTS" id="PR00080">
    <property type="entry name" value="SDRFAMILY"/>
</dbReference>